<reference evidence="3" key="1">
    <citation type="submission" date="2025-08" db="UniProtKB">
        <authorList>
            <consortium name="Ensembl"/>
        </authorList>
    </citation>
    <scope>IDENTIFICATION</scope>
</reference>
<keyword evidence="1" id="KW-0677">Repeat</keyword>
<dbReference type="Proteomes" id="UP000694523">
    <property type="component" value="Unplaced"/>
</dbReference>
<evidence type="ECO:0000313" key="3">
    <source>
        <dbReference type="Ensembl" id="ENSNMLP00000033117.1"/>
    </source>
</evidence>
<evidence type="ECO:0000313" key="4">
    <source>
        <dbReference type="Proteomes" id="UP000694523"/>
    </source>
</evidence>
<dbReference type="SUPFAM" id="SSF63748">
    <property type="entry name" value="Tudor/PWWP/MBT"/>
    <property type="match status" value="1"/>
</dbReference>
<dbReference type="GO" id="GO:0003682">
    <property type="term" value="F:chromatin binding"/>
    <property type="evidence" value="ECO:0007669"/>
    <property type="project" value="TreeGrafter"/>
</dbReference>
<dbReference type="Ensembl" id="ENSNMLT00000036864.1">
    <property type="protein sequence ID" value="ENSNMLP00000033117.1"/>
    <property type="gene ID" value="ENSNMLG00000020662.1"/>
</dbReference>
<dbReference type="Gene3D" id="2.30.30.140">
    <property type="match status" value="1"/>
</dbReference>
<organism evidence="3 4">
    <name type="scientific">Neogobius melanostomus</name>
    <name type="common">round goby</name>
    <dbReference type="NCBI Taxonomy" id="47308"/>
    <lineage>
        <taxon>Eukaryota</taxon>
        <taxon>Metazoa</taxon>
        <taxon>Chordata</taxon>
        <taxon>Craniata</taxon>
        <taxon>Vertebrata</taxon>
        <taxon>Euteleostomi</taxon>
        <taxon>Actinopterygii</taxon>
        <taxon>Neopterygii</taxon>
        <taxon>Teleostei</taxon>
        <taxon>Neoteleostei</taxon>
        <taxon>Acanthomorphata</taxon>
        <taxon>Gobiaria</taxon>
        <taxon>Gobiiformes</taxon>
        <taxon>Gobioidei</taxon>
        <taxon>Gobiidae</taxon>
        <taxon>Benthophilinae</taxon>
        <taxon>Neogobiini</taxon>
        <taxon>Neogobius</taxon>
    </lineage>
</organism>
<dbReference type="PANTHER" id="PTHR12247:SF69">
    <property type="entry name" value="LETHAL(3)MALIGNANT BRAIN TUMOR-LIKE PROTEIN 1"/>
    <property type="match status" value="1"/>
</dbReference>
<evidence type="ECO:0000256" key="1">
    <source>
        <dbReference type="ARBA" id="ARBA00022737"/>
    </source>
</evidence>
<dbReference type="GO" id="GO:0005634">
    <property type="term" value="C:nucleus"/>
    <property type="evidence" value="ECO:0007669"/>
    <property type="project" value="InterPro"/>
</dbReference>
<protein>
    <submittedName>
        <fullName evidence="3">Uncharacterized protein</fullName>
    </submittedName>
</protein>
<dbReference type="SMART" id="SM00561">
    <property type="entry name" value="MBT"/>
    <property type="match status" value="1"/>
</dbReference>
<feature type="repeat" description="MBT" evidence="2">
    <location>
        <begin position="1"/>
        <end position="103"/>
    </location>
</feature>
<dbReference type="PANTHER" id="PTHR12247">
    <property type="entry name" value="POLYCOMB GROUP PROTEIN"/>
    <property type="match status" value="1"/>
</dbReference>
<dbReference type="GO" id="GO:0045892">
    <property type="term" value="P:negative regulation of DNA-templated transcription"/>
    <property type="evidence" value="ECO:0007669"/>
    <property type="project" value="TreeGrafter"/>
</dbReference>
<keyword evidence="4" id="KW-1185">Reference proteome</keyword>
<sequence length="114" mass="13106">MKDIKPAKQKDLHFDSYHSYYHGNRTCPSVPTVKNGFKQGMKLEGIDPQHPSMYFVLTVVCGYRLRLHFDGYSDCHDFWVNANSSDIHPTGWCEATDHKLHTPKGQTLPTTLRI</sequence>
<proteinExistence type="predicted"/>
<dbReference type="Pfam" id="PF02820">
    <property type="entry name" value="MBT"/>
    <property type="match status" value="1"/>
</dbReference>
<dbReference type="InterPro" id="IPR050548">
    <property type="entry name" value="PcG_chromatin_remod_factors"/>
</dbReference>
<name>A0A8C6UCH9_9GOBI</name>
<dbReference type="InterPro" id="IPR004092">
    <property type="entry name" value="Mbt"/>
</dbReference>
<dbReference type="PROSITE" id="PS51079">
    <property type="entry name" value="MBT"/>
    <property type="match status" value="1"/>
</dbReference>
<dbReference type="AlphaFoldDB" id="A0A8C6UCH9"/>
<reference evidence="3" key="2">
    <citation type="submission" date="2025-09" db="UniProtKB">
        <authorList>
            <consortium name="Ensembl"/>
        </authorList>
    </citation>
    <scope>IDENTIFICATION</scope>
</reference>
<dbReference type="GO" id="GO:0042393">
    <property type="term" value="F:histone binding"/>
    <property type="evidence" value="ECO:0007669"/>
    <property type="project" value="TreeGrafter"/>
</dbReference>
<evidence type="ECO:0000256" key="2">
    <source>
        <dbReference type="PROSITE-ProRule" id="PRU00459"/>
    </source>
</evidence>
<accession>A0A8C6UCH9</accession>